<dbReference type="SUPFAM" id="SSF48403">
    <property type="entry name" value="Ankyrin repeat"/>
    <property type="match status" value="1"/>
</dbReference>
<evidence type="ECO:0000313" key="2">
    <source>
        <dbReference type="Proteomes" id="UP000246702"/>
    </source>
</evidence>
<protein>
    <recommendedName>
        <fullName evidence="3">Ankyrin</fullName>
    </recommendedName>
</protein>
<dbReference type="STRING" id="1450535.A0A317X1P2"/>
<comment type="caution">
    <text evidence="1">The sequence shown here is derived from an EMBL/GenBank/DDBJ whole genome shotgun (WGS) entry which is preliminary data.</text>
</comment>
<proteinExistence type="predicted"/>
<keyword evidence="2" id="KW-1185">Reference proteome</keyword>
<dbReference type="RefSeq" id="XP_025469250.1">
    <property type="nucleotide sequence ID" value="XM_025614994.1"/>
</dbReference>
<dbReference type="Gene3D" id="1.25.40.20">
    <property type="entry name" value="Ankyrin repeat-containing domain"/>
    <property type="match status" value="1"/>
</dbReference>
<dbReference type="Proteomes" id="UP000246702">
    <property type="component" value="Unassembled WGS sequence"/>
</dbReference>
<organism evidence="1 2">
    <name type="scientific">Aspergillus sclerotioniger CBS 115572</name>
    <dbReference type="NCBI Taxonomy" id="1450535"/>
    <lineage>
        <taxon>Eukaryota</taxon>
        <taxon>Fungi</taxon>
        <taxon>Dikarya</taxon>
        <taxon>Ascomycota</taxon>
        <taxon>Pezizomycotina</taxon>
        <taxon>Eurotiomycetes</taxon>
        <taxon>Eurotiomycetidae</taxon>
        <taxon>Eurotiales</taxon>
        <taxon>Aspergillaceae</taxon>
        <taxon>Aspergillus</taxon>
        <taxon>Aspergillus subgen. Circumdati</taxon>
    </lineage>
</organism>
<evidence type="ECO:0000313" key="1">
    <source>
        <dbReference type="EMBL" id="PWY91522.1"/>
    </source>
</evidence>
<reference evidence="1 2" key="1">
    <citation type="submission" date="2016-12" db="EMBL/GenBank/DDBJ databases">
        <title>The genomes of Aspergillus section Nigri reveals drivers in fungal speciation.</title>
        <authorList>
            <consortium name="DOE Joint Genome Institute"/>
            <person name="Vesth T.C."/>
            <person name="Nybo J."/>
            <person name="Theobald S."/>
            <person name="Brandl J."/>
            <person name="Frisvad J.C."/>
            <person name="Nielsen K.F."/>
            <person name="Lyhne E.K."/>
            <person name="Kogle M.E."/>
            <person name="Kuo A."/>
            <person name="Riley R."/>
            <person name="Clum A."/>
            <person name="Nolan M."/>
            <person name="Lipzen A."/>
            <person name="Salamov A."/>
            <person name="Henrissat B."/>
            <person name="Wiebenga A."/>
            <person name="De Vries R.P."/>
            <person name="Grigoriev I.V."/>
            <person name="Mortensen U.H."/>
            <person name="Andersen M.R."/>
            <person name="Baker S.E."/>
        </authorList>
    </citation>
    <scope>NUCLEOTIDE SEQUENCE [LARGE SCALE GENOMIC DNA]</scope>
    <source>
        <strain evidence="1 2">CBS 115572</strain>
    </source>
</reference>
<evidence type="ECO:0008006" key="3">
    <source>
        <dbReference type="Google" id="ProtNLM"/>
    </source>
</evidence>
<dbReference type="EMBL" id="MSFK01000009">
    <property type="protein sequence ID" value="PWY91522.1"/>
    <property type="molecule type" value="Genomic_DNA"/>
</dbReference>
<dbReference type="InterPro" id="IPR036770">
    <property type="entry name" value="Ankyrin_rpt-contain_sf"/>
</dbReference>
<accession>A0A317X1P2</accession>
<dbReference type="AlphaFoldDB" id="A0A317X1P2"/>
<sequence>MAHVFHAICGMRSGPRLLKLALDNGTDIRAMDPLYDAVKCRNPNVLKMVLTSIPKLLHTQGSETALSTAVLHCRPQNAMVLLRKGIRISPPVGMYAQSALQRAVERGFFKVVDAILSRPELGSAGWTAELMKCIIVAKERKYWKVMGSLLRCYRRSGGKSLPDCLKGHKQEVGRLLKHFEDISAPLR</sequence>
<gene>
    <name evidence="1" type="ORF">BO94DRAFT_573943</name>
</gene>
<name>A0A317X1P2_9EURO</name>
<dbReference type="GeneID" id="37117137"/>